<gene>
    <name evidence="12" type="ORF">D3H65_26755</name>
</gene>
<dbReference type="InterPro" id="IPR005467">
    <property type="entry name" value="His_kinase_dom"/>
</dbReference>
<keyword evidence="5" id="KW-0547">Nucleotide-binding</keyword>
<dbReference type="SUPFAM" id="SSF55874">
    <property type="entry name" value="ATPase domain of HSP90 chaperone/DNA topoisomerase II/histidine kinase"/>
    <property type="match status" value="1"/>
</dbReference>
<evidence type="ECO:0000313" key="12">
    <source>
        <dbReference type="EMBL" id="AXY77361.1"/>
    </source>
</evidence>
<evidence type="ECO:0000259" key="11">
    <source>
        <dbReference type="PROSITE" id="PS50109"/>
    </source>
</evidence>
<evidence type="ECO:0000256" key="4">
    <source>
        <dbReference type="ARBA" id="ARBA00022679"/>
    </source>
</evidence>
<dbReference type="Gene3D" id="1.25.40.10">
    <property type="entry name" value="Tetratricopeptide repeat domain"/>
    <property type="match status" value="2"/>
</dbReference>
<keyword evidence="9" id="KW-0175">Coiled coil</keyword>
<evidence type="ECO:0000256" key="1">
    <source>
        <dbReference type="ARBA" id="ARBA00000085"/>
    </source>
</evidence>
<organism evidence="12 13">
    <name type="scientific">Paraflavitalea soli</name>
    <dbReference type="NCBI Taxonomy" id="2315862"/>
    <lineage>
        <taxon>Bacteria</taxon>
        <taxon>Pseudomonadati</taxon>
        <taxon>Bacteroidota</taxon>
        <taxon>Chitinophagia</taxon>
        <taxon>Chitinophagales</taxon>
        <taxon>Chitinophagaceae</taxon>
        <taxon>Paraflavitalea</taxon>
    </lineage>
</organism>
<feature type="domain" description="Histidine kinase" evidence="11">
    <location>
        <begin position="568"/>
        <end position="760"/>
    </location>
</feature>
<dbReference type="InterPro" id="IPR019734">
    <property type="entry name" value="TPR_rpt"/>
</dbReference>
<keyword evidence="4" id="KW-0808">Transferase</keyword>
<dbReference type="InterPro" id="IPR011990">
    <property type="entry name" value="TPR-like_helical_dom_sf"/>
</dbReference>
<protein>
    <recommendedName>
        <fullName evidence="2">histidine kinase</fullName>
        <ecNumber evidence="2">2.7.13.3</ecNumber>
    </recommendedName>
</protein>
<keyword evidence="6 12" id="KW-0418">Kinase</keyword>
<keyword evidence="10" id="KW-0812">Transmembrane</keyword>
<evidence type="ECO:0000256" key="6">
    <source>
        <dbReference type="ARBA" id="ARBA00022777"/>
    </source>
</evidence>
<dbReference type="InterPro" id="IPR003594">
    <property type="entry name" value="HATPase_dom"/>
</dbReference>
<evidence type="ECO:0000256" key="5">
    <source>
        <dbReference type="ARBA" id="ARBA00022741"/>
    </source>
</evidence>
<feature type="coiled-coil region" evidence="9">
    <location>
        <begin position="531"/>
        <end position="568"/>
    </location>
</feature>
<sequence length="769" mass="87924">MFNPKTIIGSWLIGCVIIGTALGAFAQASPGRSHKELTALLQNTAPDTNRIKILLELARYYDAKPGTYVNEADSAFAYASKAKQLSDQLQAMAWQHECLFLLGDMYFERRDYEHGRACFLQVITDLQRSGQKEQEAIVWTRLANTIPDKVATHPDSAFAEHMRYFKKARELYQQTGNKEKEIASTKDVADVYLHQGKRDSAEQVLLRVLKMYQSIHYANLHYTYDLLAAVSTAKGNYQQALFYALEAVKSMQATADSASAGFFYGRLAGIYKELGHIDKSIEWYQRTVGYFQQSVERAIHSPMYRYNSHLVRALILQKKEKQALQSLLNTRDKFPPVRMSDKQAVAISLGDCYTALKQYELAEQYYLEMVAWEEKMNQGNSFTFDVYFLMGQFYLNRQRFDLARPYLSKAMALAPGIAIASRVRDLHYLMFRVDSATGNYLSAITHFNKHKALNDSLFNENKSRQIEELQVKYETSKKEENIGLLQQKNQWQNDQLKQARLTGNLTIGAVILLLIIVALLYNRYRTRQRNNHRLEMKQEEINAQNSSLQQLLTEKDKLLEEKEWLVKEIHHRVKNNLQIVISLLNTQTAYLDNEAALTAIRDSQHRMRAMSLIHQRLYQSEKDSCIDMQHYIRELVDYLDDNFNLGHRIRFDLSMEKIDLDVAQAVPVGLILNEAITNAIKYAFPGNTAGIISVSMSLADNNLLLVISDNGPGLPAGFDITKIKSLGMSLMQGLTRQLNGTFNTTNNDGLQITIQFPDEKMTKYSALTA</sequence>
<dbReference type="OrthoDB" id="1223659at2"/>
<comment type="catalytic activity">
    <reaction evidence="1">
        <text>ATP + protein L-histidine = ADP + protein N-phospho-L-histidine.</text>
        <dbReference type="EC" id="2.7.13.3"/>
    </reaction>
</comment>
<evidence type="ECO:0000256" key="3">
    <source>
        <dbReference type="ARBA" id="ARBA00022553"/>
    </source>
</evidence>
<dbReference type="GO" id="GO:0004673">
    <property type="term" value="F:protein histidine kinase activity"/>
    <property type="evidence" value="ECO:0007669"/>
    <property type="project" value="UniProtKB-EC"/>
</dbReference>
<dbReference type="PROSITE" id="PS50005">
    <property type="entry name" value="TPR"/>
    <property type="match status" value="1"/>
</dbReference>
<name>A0A3B7N5L8_9BACT</name>
<evidence type="ECO:0000256" key="2">
    <source>
        <dbReference type="ARBA" id="ARBA00012438"/>
    </source>
</evidence>
<dbReference type="Pfam" id="PF13181">
    <property type="entry name" value="TPR_8"/>
    <property type="match status" value="3"/>
</dbReference>
<evidence type="ECO:0000256" key="10">
    <source>
        <dbReference type="SAM" id="Phobius"/>
    </source>
</evidence>
<keyword evidence="10" id="KW-0472">Membrane</keyword>
<dbReference type="Pfam" id="PF07568">
    <property type="entry name" value="HisKA_2"/>
    <property type="match status" value="1"/>
</dbReference>
<dbReference type="InterPro" id="IPR036890">
    <property type="entry name" value="HATPase_C_sf"/>
</dbReference>
<feature type="transmembrane region" description="Helical" evidence="10">
    <location>
        <begin position="501"/>
        <end position="521"/>
    </location>
</feature>
<dbReference type="EC" id="2.7.13.3" evidence="2"/>
<dbReference type="RefSeq" id="WP_119053237.1">
    <property type="nucleotide sequence ID" value="NZ_CP032157.1"/>
</dbReference>
<accession>A0A3B7N5L8</accession>
<dbReference type="Proteomes" id="UP000263900">
    <property type="component" value="Chromosome"/>
</dbReference>
<evidence type="ECO:0000256" key="8">
    <source>
        <dbReference type="PROSITE-ProRule" id="PRU00339"/>
    </source>
</evidence>
<dbReference type="SMART" id="SM00387">
    <property type="entry name" value="HATPase_c"/>
    <property type="match status" value="1"/>
</dbReference>
<dbReference type="AlphaFoldDB" id="A0A3B7N5L8"/>
<dbReference type="Gene3D" id="3.30.450.20">
    <property type="entry name" value="PAS domain"/>
    <property type="match status" value="1"/>
</dbReference>
<evidence type="ECO:0000256" key="9">
    <source>
        <dbReference type="SAM" id="Coils"/>
    </source>
</evidence>
<keyword evidence="8" id="KW-0802">TPR repeat</keyword>
<dbReference type="SMART" id="SM00028">
    <property type="entry name" value="TPR"/>
    <property type="match status" value="5"/>
</dbReference>
<feature type="repeat" description="TPR" evidence="8">
    <location>
        <begin position="384"/>
        <end position="417"/>
    </location>
</feature>
<dbReference type="KEGG" id="pseg:D3H65_26755"/>
<keyword evidence="7" id="KW-0067">ATP-binding</keyword>
<proteinExistence type="predicted"/>
<keyword evidence="13" id="KW-1185">Reference proteome</keyword>
<dbReference type="EMBL" id="CP032157">
    <property type="protein sequence ID" value="AXY77361.1"/>
    <property type="molecule type" value="Genomic_DNA"/>
</dbReference>
<dbReference type="SUPFAM" id="SSF48452">
    <property type="entry name" value="TPR-like"/>
    <property type="match status" value="2"/>
</dbReference>
<dbReference type="PANTHER" id="PTHR41523">
    <property type="entry name" value="TWO-COMPONENT SYSTEM SENSOR PROTEIN"/>
    <property type="match status" value="1"/>
</dbReference>
<dbReference type="PROSITE" id="PS50109">
    <property type="entry name" value="HIS_KIN"/>
    <property type="match status" value="1"/>
</dbReference>
<evidence type="ECO:0000256" key="7">
    <source>
        <dbReference type="ARBA" id="ARBA00022840"/>
    </source>
</evidence>
<reference evidence="12 13" key="1">
    <citation type="submission" date="2018-09" db="EMBL/GenBank/DDBJ databases">
        <title>Genome sequencing of strain 6GH32-13.</title>
        <authorList>
            <person name="Weon H.-Y."/>
            <person name="Heo J."/>
            <person name="Kwon S.-W."/>
        </authorList>
    </citation>
    <scope>NUCLEOTIDE SEQUENCE [LARGE SCALE GENOMIC DNA]</scope>
    <source>
        <strain evidence="12 13">5GH32-13</strain>
    </source>
</reference>
<dbReference type="GO" id="GO:0005524">
    <property type="term" value="F:ATP binding"/>
    <property type="evidence" value="ECO:0007669"/>
    <property type="project" value="UniProtKB-KW"/>
</dbReference>
<dbReference type="Gene3D" id="3.30.565.10">
    <property type="entry name" value="Histidine kinase-like ATPase, C-terminal domain"/>
    <property type="match status" value="1"/>
</dbReference>
<keyword evidence="10" id="KW-1133">Transmembrane helix</keyword>
<evidence type="ECO:0000313" key="13">
    <source>
        <dbReference type="Proteomes" id="UP000263900"/>
    </source>
</evidence>
<dbReference type="InterPro" id="IPR011495">
    <property type="entry name" value="Sig_transdc_His_kin_sub2_dim/P"/>
</dbReference>
<keyword evidence="3" id="KW-0597">Phosphoprotein</keyword>
<dbReference type="Pfam" id="PF02518">
    <property type="entry name" value="HATPase_c"/>
    <property type="match status" value="1"/>
</dbReference>
<dbReference type="PANTHER" id="PTHR41523:SF8">
    <property type="entry name" value="ETHYLENE RESPONSE SENSOR PROTEIN"/>
    <property type="match status" value="1"/>
</dbReference>